<sequence length="544" mass="56178">MRNDETGRLKWINAFLNEELFSLREKKAVGSQKQEAISVIEHIFRKVSRRRKPQMHVRPLARADLAIVTFAILLFLPASSSLAFPVGSHAKRQQSSPPYFVVVDPIDRCWGDNPASFVVNLHISVAGAPPNAATNGGLAVLTLSFLGAAAVSQTQTWNVANSVTSGNTWAFQTMDGQPNVGGVFAVQGVVCSNGMLITPPSFSVNGSLLSGAGPVAALVQNLGVISSTLIGVSMISIGPPTYSLGTSFGMCWSISGTTYISLSGVLSVNGHTPSSTSDGGLAKLSVEFLGATSITPLQTWSVSGSLSKNNVWSFTTINGAANIGGIFSATGVSCDANGQMFPPIATRLSGSLVTGGEIQVGLMVPAVGDLGASTSTQDADGGTASATLVPIPPTNNYVKTVVPSVSVPPTVAGAPTYTFTFLIDRCWGGGSTDVFFPFRLTLNVNGHQPLDNVDGGLAAISITFEGLPIVKMSSVWVVGNSMTTGATWRLETMKNGPNPGGILSTTSPVTCNDGVLSVAPTLTFAGYLLGGGPTAPINIVANAL</sequence>
<reference evidence="2 3" key="1">
    <citation type="journal article" date="2015" name="Genome Biol. Evol.">
        <title>Phylogenomic analyses indicate that early fungi evolved digesting cell walls of algal ancestors of land plants.</title>
        <authorList>
            <person name="Chang Y."/>
            <person name="Wang S."/>
            <person name="Sekimoto S."/>
            <person name="Aerts A.L."/>
            <person name="Choi C."/>
            <person name="Clum A."/>
            <person name="LaButti K.M."/>
            <person name="Lindquist E.A."/>
            <person name="Yee Ngan C."/>
            <person name="Ohm R.A."/>
            <person name="Salamov A.A."/>
            <person name="Grigoriev I.V."/>
            <person name="Spatafora J.W."/>
            <person name="Berbee M.L."/>
        </authorList>
    </citation>
    <scope>NUCLEOTIDE SEQUENCE [LARGE SCALE GENOMIC DNA]</scope>
    <source>
        <strain evidence="2 3">JEL478</strain>
    </source>
</reference>
<name>A0A138ZYS4_GONPJ</name>
<keyword evidence="1" id="KW-0812">Transmembrane</keyword>
<keyword evidence="1" id="KW-1133">Transmembrane helix</keyword>
<gene>
    <name evidence="2" type="ORF">M427DRAFT_149611</name>
</gene>
<accession>A0A138ZYS4</accession>
<dbReference type="OrthoDB" id="10441876at2759"/>
<organism evidence="2 3">
    <name type="scientific">Gonapodya prolifera (strain JEL478)</name>
    <name type="common">Monoblepharis prolifera</name>
    <dbReference type="NCBI Taxonomy" id="1344416"/>
    <lineage>
        <taxon>Eukaryota</taxon>
        <taxon>Fungi</taxon>
        <taxon>Fungi incertae sedis</taxon>
        <taxon>Chytridiomycota</taxon>
        <taxon>Chytridiomycota incertae sedis</taxon>
        <taxon>Monoblepharidomycetes</taxon>
        <taxon>Monoblepharidales</taxon>
        <taxon>Gonapodyaceae</taxon>
        <taxon>Gonapodya</taxon>
    </lineage>
</organism>
<evidence type="ECO:0000313" key="2">
    <source>
        <dbReference type="EMBL" id="KXS09662.1"/>
    </source>
</evidence>
<evidence type="ECO:0000256" key="1">
    <source>
        <dbReference type="SAM" id="Phobius"/>
    </source>
</evidence>
<dbReference type="EMBL" id="KQ965855">
    <property type="protein sequence ID" value="KXS09662.1"/>
    <property type="molecule type" value="Genomic_DNA"/>
</dbReference>
<proteinExistence type="predicted"/>
<dbReference type="AlphaFoldDB" id="A0A138ZYS4"/>
<evidence type="ECO:0000313" key="3">
    <source>
        <dbReference type="Proteomes" id="UP000070544"/>
    </source>
</evidence>
<keyword evidence="3" id="KW-1185">Reference proteome</keyword>
<feature type="transmembrane region" description="Helical" evidence="1">
    <location>
        <begin position="59"/>
        <end position="78"/>
    </location>
</feature>
<keyword evidence="1" id="KW-0472">Membrane</keyword>
<protein>
    <submittedName>
        <fullName evidence="2">Uncharacterized protein</fullName>
    </submittedName>
</protein>
<dbReference type="Proteomes" id="UP000070544">
    <property type="component" value="Unassembled WGS sequence"/>
</dbReference>